<keyword evidence="5" id="KW-1185">Reference proteome</keyword>
<evidence type="ECO:0000259" key="2">
    <source>
        <dbReference type="Pfam" id="PF11443"/>
    </source>
</evidence>
<accession>A0A803KSW2</accession>
<organism evidence="4 5">
    <name type="scientific">Chenopodium quinoa</name>
    <name type="common">Quinoa</name>
    <dbReference type="NCBI Taxonomy" id="63459"/>
    <lineage>
        <taxon>Eukaryota</taxon>
        <taxon>Viridiplantae</taxon>
        <taxon>Streptophyta</taxon>
        <taxon>Embryophyta</taxon>
        <taxon>Tracheophyta</taxon>
        <taxon>Spermatophyta</taxon>
        <taxon>Magnoliopsida</taxon>
        <taxon>eudicotyledons</taxon>
        <taxon>Gunneridae</taxon>
        <taxon>Pentapetalae</taxon>
        <taxon>Caryophyllales</taxon>
        <taxon>Chenopodiaceae</taxon>
        <taxon>Chenopodioideae</taxon>
        <taxon>Atripliceae</taxon>
        <taxon>Chenopodium</taxon>
    </lineage>
</organism>
<evidence type="ECO:0008006" key="6">
    <source>
        <dbReference type="Google" id="ProtNLM"/>
    </source>
</evidence>
<dbReference type="AlphaFoldDB" id="A0A803KSW2"/>
<evidence type="ECO:0000313" key="5">
    <source>
        <dbReference type="Proteomes" id="UP000596660"/>
    </source>
</evidence>
<dbReference type="InterPro" id="IPR058580">
    <property type="entry name" value="DUF2828"/>
</dbReference>
<feature type="domain" description="DUF7788" evidence="3">
    <location>
        <begin position="448"/>
        <end position="516"/>
    </location>
</feature>
<dbReference type="Pfam" id="PF25043">
    <property type="entry name" value="DUF7788"/>
    <property type="match status" value="2"/>
</dbReference>
<sequence>MCSSCVSAKHLKSAIQSCKAEHFLGLPSQKCKVDRVAPNMIRLWRKGYRKENNCRWFHDIENIGESKEDRIRKNLERGEEEKKAARVLRKEREAAKAKKALARYKKDPDFRVLHDQVAEVFAKFLRSDVEFLKLGDVNKISLASKWCPNIDSSYDKATLICESIARRVFPKAEYSEYEGVEDAHYAYRVRDRLKKEVLVPLHKALELPEVYIGFNQWRTLPDNRVPSIVMNTYKDLFLKHDPKRFLKYLEDVKKGDSTIAAGALLPHEIISSLGDGGSSVAELQWKRMVEDLMKLGKLKDCVAVCDVSGSMEGNLMEVCVAIGLLISELSEDPWKGKVITFTAKPKLHIIEGDELVSKVMFTTNMERGLNTNFQKVFDQILKVAVDIRSVRIRWYSRDYSSDSRYSREFSSDSSYSRDYSSDSSYSLDYGKRRRGWKEREERRAEKCRRKGWETDYEAIKRKFREKGFGKVPEIVFWNLRPSEATPVTATQEGVVLLSGFSKNLMKLFFERDGIFTPLEAMELAIAGEEYKELIVYD</sequence>
<dbReference type="Proteomes" id="UP000596660">
    <property type="component" value="Unplaced"/>
</dbReference>
<feature type="domain" description="DUF2828" evidence="2">
    <location>
        <begin position="56"/>
        <end position="298"/>
    </location>
</feature>
<dbReference type="PANTHER" id="PTHR31373:SF27">
    <property type="entry name" value="TROVE DOMAIN-CONTAINING PROTEIN"/>
    <property type="match status" value="1"/>
</dbReference>
<dbReference type="PANTHER" id="PTHR31373">
    <property type="entry name" value="OS06G0652100 PROTEIN"/>
    <property type="match status" value="1"/>
</dbReference>
<reference evidence="4" key="1">
    <citation type="journal article" date="2017" name="Nature">
        <title>The genome of Chenopodium quinoa.</title>
        <authorList>
            <person name="Jarvis D.E."/>
            <person name="Ho Y.S."/>
            <person name="Lightfoot D.J."/>
            <person name="Schmoeckel S.M."/>
            <person name="Li B."/>
            <person name="Borm T.J.A."/>
            <person name="Ohyanagi H."/>
            <person name="Mineta K."/>
            <person name="Michell C.T."/>
            <person name="Saber N."/>
            <person name="Kharbatia N.M."/>
            <person name="Rupper R.R."/>
            <person name="Sharp A.R."/>
            <person name="Dally N."/>
            <person name="Boughton B.A."/>
            <person name="Woo Y.H."/>
            <person name="Gao G."/>
            <person name="Schijlen E.G.W.M."/>
            <person name="Guo X."/>
            <person name="Momin A.A."/>
            <person name="Negrao S."/>
            <person name="Al-Babili S."/>
            <person name="Gehring C."/>
            <person name="Roessner U."/>
            <person name="Jung C."/>
            <person name="Murphy K."/>
            <person name="Arold S.T."/>
            <person name="Gojobori T."/>
            <person name="van der Linden C.G."/>
            <person name="van Loo E.N."/>
            <person name="Jellen E.N."/>
            <person name="Maughan P.J."/>
            <person name="Tester M."/>
        </authorList>
    </citation>
    <scope>NUCLEOTIDE SEQUENCE [LARGE SCALE GENOMIC DNA]</scope>
    <source>
        <strain evidence="4">cv. PI 614886</strain>
    </source>
</reference>
<evidence type="ECO:0000313" key="4">
    <source>
        <dbReference type="EnsemblPlants" id="AUR62002120-RA:cds"/>
    </source>
</evidence>
<proteinExistence type="predicted"/>
<dbReference type="InterPro" id="IPR011205">
    <property type="entry name" value="UCP015417_vWA"/>
</dbReference>
<reference evidence="4" key="2">
    <citation type="submission" date="2021-03" db="UniProtKB">
        <authorList>
            <consortium name="EnsemblPlants"/>
        </authorList>
    </citation>
    <scope>IDENTIFICATION</scope>
</reference>
<dbReference type="OMA" id="MSANKWN"/>
<dbReference type="EnsemblPlants" id="AUR62002120-RA">
    <property type="protein sequence ID" value="AUR62002120-RA:cds"/>
    <property type="gene ID" value="AUR62002120"/>
</dbReference>
<dbReference type="Pfam" id="PF11443">
    <property type="entry name" value="DUF2828"/>
    <property type="match status" value="1"/>
</dbReference>
<dbReference type="Gramene" id="AUR62002120-RA">
    <property type="protein sequence ID" value="AUR62002120-RA:cds"/>
    <property type="gene ID" value="AUR62002120"/>
</dbReference>
<evidence type="ECO:0000256" key="1">
    <source>
        <dbReference type="SAM" id="MobiDB-lite"/>
    </source>
</evidence>
<dbReference type="PIRSF" id="PIRSF015417">
    <property type="entry name" value="T31B5_30_vWA"/>
    <property type="match status" value="1"/>
</dbReference>
<protein>
    <recommendedName>
        <fullName evidence="6">Plant/T31B5-30 protein</fullName>
    </recommendedName>
</protein>
<name>A0A803KSW2_CHEQI</name>
<feature type="domain" description="DUF7788" evidence="3">
    <location>
        <begin position="300"/>
        <end position="386"/>
    </location>
</feature>
<feature type="region of interest" description="Disordered" evidence="1">
    <location>
        <begin position="404"/>
        <end position="428"/>
    </location>
</feature>
<feature type="compositionally biased region" description="Low complexity" evidence="1">
    <location>
        <begin position="411"/>
        <end position="428"/>
    </location>
</feature>
<evidence type="ECO:0000259" key="3">
    <source>
        <dbReference type="Pfam" id="PF25043"/>
    </source>
</evidence>
<dbReference type="InterPro" id="IPR056690">
    <property type="entry name" value="DUF7788"/>
</dbReference>